<dbReference type="GO" id="GO:0016787">
    <property type="term" value="F:hydrolase activity"/>
    <property type="evidence" value="ECO:0007669"/>
    <property type="project" value="UniProtKB-KW"/>
</dbReference>
<dbReference type="Proteomes" id="UP000184406">
    <property type="component" value="Unassembled WGS sequence"/>
</dbReference>
<dbReference type="InterPro" id="IPR050266">
    <property type="entry name" value="AB_hydrolase_sf"/>
</dbReference>
<dbReference type="Gene3D" id="3.40.50.1820">
    <property type="entry name" value="alpha/beta hydrolase"/>
    <property type="match status" value="1"/>
</dbReference>
<protein>
    <submittedName>
        <fullName evidence="4">Esterase/lipase</fullName>
    </submittedName>
</protein>
<feature type="coiled-coil region" evidence="2">
    <location>
        <begin position="37"/>
        <end position="64"/>
    </location>
</feature>
<reference evidence="5" key="1">
    <citation type="submission" date="2016-11" db="EMBL/GenBank/DDBJ databases">
        <authorList>
            <person name="Varghese N."/>
            <person name="Submissions S."/>
        </authorList>
    </citation>
    <scope>NUCLEOTIDE SEQUENCE [LARGE SCALE GENOMIC DNA]</scope>
    <source>
        <strain evidence="5">DSM 17539</strain>
    </source>
</reference>
<keyword evidence="5" id="KW-1185">Reference proteome</keyword>
<dbReference type="PANTHER" id="PTHR43798">
    <property type="entry name" value="MONOACYLGLYCEROL LIPASE"/>
    <property type="match status" value="1"/>
</dbReference>
<accession>A0A1M5H941</accession>
<evidence type="ECO:0000313" key="4">
    <source>
        <dbReference type="EMBL" id="SHG12252.1"/>
    </source>
</evidence>
<dbReference type="EMBL" id="FQUX01000013">
    <property type="protein sequence ID" value="SHG12252.1"/>
    <property type="molecule type" value="Genomic_DNA"/>
</dbReference>
<dbReference type="AlphaFoldDB" id="A0A1M5H941"/>
<feature type="domain" description="AB hydrolase-1" evidence="3">
    <location>
        <begin position="83"/>
        <end position="301"/>
    </location>
</feature>
<evidence type="ECO:0000256" key="1">
    <source>
        <dbReference type="ARBA" id="ARBA00022801"/>
    </source>
</evidence>
<evidence type="ECO:0000259" key="3">
    <source>
        <dbReference type="Pfam" id="PF12697"/>
    </source>
</evidence>
<dbReference type="Pfam" id="PF12697">
    <property type="entry name" value="Abhydrolase_6"/>
    <property type="match status" value="1"/>
</dbReference>
<keyword evidence="1" id="KW-0378">Hydrolase</keyword>
<proteinExistence type="predicted"/>
<organism evidence="4 5">
    <name type="scientific">Arenibacter palladensis</name>
    <dbReference type="NCBI Taxonomy" id="237373"/>
    <lineage>
        <taxon>Bacteria</taxon>
        <taxon>Pseudomonadati</taxon>
        <taxon>Bacteroidota</taxon>
        <taxon>Flavobacteriia</taxon>
        <taxon>Flavobacteriales</taxon>
        <taxon>Flavobacteriaceae</taxon>
        <taxon>Arenibacter</taxon>
    </lineage>
</organism>
<dbReference type="InterPro" id="IPR000073">
    <property type="entry name" value="AB_hydrolase_1"/>
</dbReference>
<dbReference type="SUPFAM" id="SSF53474">
    <property type="entry name" value="alpha/beta-Hydrolases"/>
    <property type="match status" value="1"/>
</dbReference>
<evidence type="ECO:0000256" key="2">
    <source>
        <dbReference type="SAM" id="Coils"/>
    </source>
</evidence>
<evidence type="ECO:0000313" key="5">
    <source>
        <dbReference type="Proteomes" id="UP000184406"/>
    </source>
</evidence>
<dbReference type="GO" id="GO:0016020">
    <property type="term" value="C:membrane"/>
    <property type="evidence" value="ECO:0007669"/>
    <property type="project" value="TreeGrafter"/>
</dbReference>
<dbReference type="PANTHER" id="PTHR43798:SF31">
    <property type="entry name" value="AB HYDROLASE SUPERFAMILY PROTEIN YCLE"/>
    <property type="match status" value="1"/>
</dbReference>
<gene>
    <name evidence="4" type="ORF">SAMN03080594_11334</name>
</gene>
<name>A0A1M5H941_9FLAO</name>
<dbReference type="InterPro" id="IPR029058">
    <property type="entry name" value="AB_hydrolase_fold"/>
</dbReference>
<dbReference type="OrthoDB" id="5416147at2"/>
<keyword evidence="2" id="KW-0175">Coiled coil</keyword>
<sequence>MKVIRRLFKALFFLLLLLFLVYFLGPKVDKPLLTMDLPAMETDLNKLQNSISEKERSNTKIKANNESQILWYDSIPSKTEYSILYLHGWSASHEEGAPLHRELGQRYGANVYLPRLEGHGIQEEQAMLHLTATDYFESAKEALAIAKQIGNKVIVMGTSTGGTLALYLAQGDRDIASLLLYSPNIRIYDPSAFLLSGPWGLEIAKTIMDSDFYESEADSLKQSYWTTKYRVEALTQLQALLDETMKPEVFQHIDQPTFLGYYYKNEEEQDKVVSVPALLDMYEELGVDSNLKRKVAFPEVGNHVMTSYITSKDLESVKKETIGFLEEVVHLQPVN</sequence>